<evidence type="ECO:0000313" key="7">
    <source>
        <dbReference type="Proteomes" id="UP000041254"/>
    </source>
</evidence>
<dbReference type="Gene3D" id="1.10.150.170">
    <property type="entry name" value="Putative methyltransferase TM0872, insert domain"/>
    <property type="match status" value="1"/>
</dbReference>
<accession>A0A0G4EV19</accession>
<evidence type="ECO:0000256" key="2">
    <source>
        <dbReference type="ARBA" id="ARBA00022603"/>
    </source>
</evidence>
<dbReference type="EMBL" id="CDMY01000312">
    <property type="protein sequence ID" value="CEM01887.1"/>
    <property type="molecule type" value="Genomic_DNA"/>
</dbReference>
<dbReference type="PhylomeDB" id="A0A0G4EV19"/>
<dbReference type="PIRSF" id="PIRSF004486">
    <property type="entry name" value="MraW"/>
    <property type="match status" value="1"/>
</dbReference>
<gene>
    <name evidence="6" type="ORF">Vbra_22541</name>
</gene>
<reference evidence="6 7" key="1">
    <citation type="submission" date="2014-11" db="EMBL/GenBank/DDBJ databases">
        <authorList>
            <person name="Zhu J."/>
            <person name="Qi W."/>
            <person name="Song R."/>
        </authorList>
    </citation>
    <scope>NUCLEOTIDE SEQUENCE [LARGE SCALE GENOMIC DNA]</scope>
</reference>
<keyword evidence="2" id="KW-0489">Methyltransferase</keyword>
<dbReference type="AlphaFoldDB" id="A0A0G4EV19"/>
<dbReference type="Proteomes" id="UP000041254">
    <property type="component" value="Unassembled WGS sequence"/>
</dbReference>
<evidence type="ECO:0000313" key="6">
    <source>
        <dbReference type="EMBL" id="CEM01887.1"/>
    </source>
</evidence>
<dbReference type="HAMAP" id="MF_01007">
    <property type="entry name" value="16SrRNA_methyltr_H"/>
    <property type="match status" value="1"/>
</dbReference>
<keyword evidence="4" id="KW-0949">S-adenosyl-L-methionine</keyword>
<dbReference type="InterPro" id="IPR023397">
    <property type="entry name" value="SAM-dep_MeTrfase_MraW_recog"/>
</dbReference>
<evidence type="ECO:0000256" key="4">
    <source>
        <dbReference type="ARBA" id="ARBA00022691"/>
    </source>
</evidence>
<dbReference type="PANTHER" id="PTHR11265:SF0">
    <property type="entry name" value="12S RRNA N4-METHYLCYTIDINE METHYLTRANSFERASE"/>
    <property type="match status" value="1"/>
</dbReference>
<dbReference type="Pfam" id="PF01795">
    <property type="entry name" value="Methyltransf_5"/>
    <property type="match status" value="1"/>
</dbReference>
<feature type="compositionally biased region" description="Basic and acidic residues" evidence="5">
    <location>
        <begin position="18"/>
        <end position="32"/>
    </location>
</feature>
<dbReference type="GO" id="GO:0071424">
    <property type="term" value="F:rRNA (cytosine-N4-)-methyltransferase activity"/>
    <property type="evidence" value="ECO:0007669"/>
    <property type="project" value="TreeGrafter"/>
</dbReference>
<dbReference type="VEuPathDB" id="CryptoDB:Vbra_22541"/>
<dbReference type="InterPro" id="IPR002903">
    <property type="entry name" value="RsmH"/>
</dbReference>
<protein>
    <submittedName>
        <fullName evidence="6">Uncharacterized protein</fullName>
    </submittedName>
</protein>
<dbReference type="STRING" id="1169540.A0A0G4EV19"/>
<keyword evidence="3" id="KW-0808">Transferase</keyword>
<dbReference type="Gene3D" id="3.40.50.150">
    <property type="entry name" value="Vaccinia Virus protein VP39"/>
    <property type="match status" value="1"/>
</dbReference>
<dbReference type="InterPro" id="IPR029063">
    <property type="entry name" value="SAM-dependent_MTases_sf"/>
</dbReference>
<comment type="similarity">
    <text evidence="1">Belongs to the methyltransferase superfamily. RsmH family.</text>
</comment>
<proteinExistence type="inferred from homology"/>
<dbReference type="SUPFAM" id="SSF81799">
    <property type="entry name" value="Putative methyltransferase TM0872, insert domain"/>
    <property type="match status" value="1"/>
</dbReference>
<sequence>MERTPHSRLNAAKKARVRRSEPKKPRTRRGDGIDELPFSSEYHTPVLCNETVDLLVWDSDGVYVDGTMGGGGHSAAILSRLTAGGRLIGIDQDPAAIEFSSQRLSDDVESGRFLPVQGNFGDLPAILDSDNVRHFLRSHSDAGPPPLISGLLLDLGVSSHQLDDGDRGFSWGREGLLDMRMDRRGAGETEPSDESGLSAWHIVNEWSEGLIEDVIRDFGEDPRAAKIASRIVQHRQQHGPIESTSDLTSVVLRCCSPVPADQKKTLSRVFQGLRIAVNRELRVLEDVLMAAAALMRPRGRLAVLAYHSLEDRRVKRVMRTGALDADDDAAGVAESPWKPLTKAIKASEQEISLNPRARSVRLRVAERRH</sequence>
<dbReference type="OMA" id="NPAKRTF"/>
<dbReference type="GO" id="GO:0070475">
    <property type="term" value="P:rRNA base methylation"/>
    <property type="evidence" value="ECO:0007669"/>
    <property type="project" value="TreeGrafter"/>
</dbReference>
<dbReference type="FunCoup" id="A0A0G4EV19">
    <property type="interactions" value="82"/>
</dbReference>
<dbReference type="SUPFAM" id="SSF53335">
    <property type="entry name" value="S-adenosyl-L-methionine-dependent methyltransferases"/>
    <property type="match status" value="1"/>
</dbReference>
<evidence type="ECO:0000256" key="1">
    <source>
        <dbReference type="ARBA" id="ARBA00010396"/>
    </source>
</evidence>
<organism evidence="6 7">
    <name type="scientific">Vitrella brassicaformis (strain CCMP3155)</name>
    <dbReference type="NCBI Taxonomy" id="1169540"/>
    <lineage>
        <taxon>Eukaryota</taxon>
        <taxon>Sar</taxon>
        <taxon>Alveolata</taxon>
        <taxon>Colpodellida</taxon>
        <taxon>Vitrellaceae</taxon>
        <taxon>Vitrella</taxon>
    </lineage>
</organism>
<name>A0A0G4EV19_VITBC</name>
<dbReference type="OrthoDB" id="439808at2759"/>
<dbReference type="PANTHER" id="PTHR11265">
    <property type="entry name" value="S-ADENOSYL-METHYLTRANSFERASE MRAW"/>
    <property type="match status" value="1"/>
</dbReference>
<keyword evidence="7" id="KW-1185">Reference proteome</keyword>
<dbReference type="InParanoid" id="A0A0G4EV19"/>
<evidence type="ECO:0000256" key="5">
    <source>
        <dbReference type="SAM" id="MobiDB-lite"/>
    </source>
</evidence>
<dbReference type="NCBIfam" id="TIGR00006">
    <property type="entry name" value="16S rRNA (cytosine(1402)-N(4))-methyltransferase RsmH"/>
    <property type="match status" value="1"/>
</dbReference>
<feature type="region of interest" description="Disordered" evidence="5">
    <location>
        <begin position="1"/>
        <end position="36"/>
    </location>
</feature>
<evidence type="ECO:0000256" key="3">
    <source>
        <dbReference type="ARBA" id="ARBA00022679"/>
    </source>
</evidence>